<evidence type="ECO:0000313" key="3">
    <source>
        <dbReference type="Proteomes" id="UP000267464"/>
    </source>
</evidence>
<evidence type="ECO:0000313" key="2">
    <source>
        <dbReference type="EMBL" id="RQP23334.1"/>
    </source>
</evidence>
<accession>A0A3N7HML4</accession>
<dbReference type="EMBL" id="QUSW01000005">
    <property type="protein sequence ID" value="RQP23334.1"/>
    <property type="molecule type" value="Genomic_DNA"/>
</dbReference>
<keyword evidence="1" id="KW-0472">Membrane</keyword>
<dbReference type="AlphaFoldDB" id="A0A3N7HML4"/>
<reference evidence="2 3" key="1">
    <citation type="submission" date="2018-08" db="EMBL/GenBank/DDBJ databases">
        <authorList>
            <person name="Khan S.A."/>
            <person name="Jeon C.O."/>
            <person name="Chun B.H."/>
            <person name="Jeong S.E."/>
        </authorList>
    </citation>
    <scope>NUCLEOTIDE SEQUENCE [LARGE SCALE GENOMIC DNA]</scope>
    <source>
        <strain evidence="2 3">S-16</strain>
    </source>
</reference>
<feature type="transmembrane region" description="Helical" evidence="1">
    <location>
        <begin position="42"/>
        <end position="63"/>
    </location>
</feature>
<keyword evidence="3" id="KW-1185">Reference proteome</keyword>
<gene>
    <name evidence="2" type="ORF">DZC73_19755</name>
</gene>
<comment type="caution">
    <text evidence="2">The sequence shown here is derived from an EMBL/GenBank/DDBJ whole genome shotgun (WGS) entry which is preliminary data.</text>
</comment>
<name>A0A3N7HML4_9BURK</name>
<reference evidence="2 3" key="2">
    <citation type="submission" date="2018-12" db="EMBL/GenBank/DDBJ databases">
        <title>Rhizobacter gummiphilus sp. nov., a rubber-degrading bacterium isolated from the soil of a botanical garden in Japan.</title>
        <authorList>
            <person name="Shunsuke S.S."/>
        </authorList>
    </citation>
    <scope>NUCLEOTIDE SEQUENCE [LARGE SCALE GENOMIC DNA]</scope>
    <source>
        <strain evidence="2 3">S-16</strain>
    </source>
</reference>
<sequence length="264" mass="28810">MGTNIAQGLLWLAFIVGFVWPATIVAAFLATKKAPTRVKFGVRLASAFAVPAALAAIFLAASYHPWKHGEPATFLANSEIEEYGQTCEPRRIQDPPPAASANDKDVVVAVTFKPGWPGPTKNRAYWVTDFLGHCILETSKMGVCPVQRISALEYQPADTAPGVAHPTPWARLSKDQRSDYVATTEAAYEVQLSGLTPAMMKAHPRLPYYLEWGLIRVVRRSDQTVVAEREIEFLKGRTGDSSCPQDSHDISAIFAKILGTAATQ</sequence>
<evidence type="ECO:0000256" key="1">
    <source>
        <dbReference type="SAM" id="Phobius"/>
    </source>
</evidence>
<proteinExistence type="predicted"/>
<keyword evidence="1" id="KW-0812">Transmembrane</keyword>
<organism evidence="2 3">
    <name type="scientific">Piscinibacter terrae</name>
    <dbReference type="NCBI Taxonomy" id="2496871"/>
    <lineage>
        <taxon>Bacteria</taxon>
        <taxon>Pseudomonadati</taxon>
        <taxon>Pseudomonadota</taxon>
        <taxon>Betaproteobacteria</taxon>
        <taxon>Burkholderiales</taxon>
        <taxon>Sphaerotilaceae</taxon>
        <taxon>Piscinibacter</taxon>
    </lineage>
</organism>
<feature type="transmembrane region" description="Helical" evidence="1">
    <location>
        <begin position="6"/>
        <end position="30"/>
    </location>
</feature>
<keyword evidence="1" id="KW-1133">Transmembrane helix</keyword>
<dbReference type="Proteomes" id="UP000267464">
    <property type="component" value="Unassembled WGS sequence"/>
</dbReference>
<dbReference type="RefSeq" id="WP_124542085.1">
    <property type="nucleotide sequence ID" value="NZ_QUSW01000005.1"/>
</dbReference>
<protein>
    <submittedName>
        <fullName evidence="2">Uncharacterized protein</fullName>
    </submittedName>
</protein>